<gene>
    <name evidence="9 12" type="primary">pheA</name>
    <name evidence="12" type="ORF">H9812_01235</name>
</gene>
<dbReference type="AlphaFoldDB" id="A0A9D2IVA3"/>
<evidence type="ECO:0000256" key="2">
    <source>
        <dbReference type="ARBA" id="ARBA00013147"/>
    </source>
</evidence>
<accession>A0A9D2IVA3</accession>
<dbReference type="GO" id="GO:0009094">
    <property type="term" value="P:L-phenylalanine biosynthetic process"/>
    <property type="evidence" value="ECO:0007669"/>
    <property type="project" value="UniProtKB-KW"/>
</dbReference>
<dbReference type="SUPFAM" id="SSF53850">
    <property type="entry name" value="Periplasmic binding protein-like II"/>
    <property type="match status" value="1"/>
</dbReference>
<dbReference type="NCBIfam" id="NF008865">
    <property type="entry name" value="PRK11898.1"/>
    <property type="match status" value="1"/>
</dbReference>
<evidence type="ECO:0000313" key="13">
    <source>
        <dbReference type="Proteomes" id="UP000824044"/>
    </source>
</evidence>
<keyword evidence="5 9" id="KW-0057">Aromatic amino acid biosynthesis</keyword>
<dbReference type="EC" id="4.2.1.51" evidence="2 9"/>
<protein>
    <recommendedName>
        <fullName evidence="3 9">Prephenate dehydratase</fullName>
        <shortName evidence="9">PDT</shortName>
        <ecNumber evidence="2 9">4.2.1.51</ecNumber>
    </recommendedName>
</protein>
<evidence type="ECO:0000256" key="6">
    <source>
        <dbReference type="ARBA" id="ARBA00023222"/>
    </source>
</evidence>
<evidence type="ECO:0000256" key="8">
    <source>
        <dbReference type="ARBA" id="ARBA00047848"/>
    </source>
</evidence>
<dbReference type="EMBL" id="DXBS01000028">
    <property type="protein sequence ID" value="HIZ24090.1"/>
    <property type="molecule type" value="Genomic_DNA"/>
</dbReference>
<reference evidence="12" key="2">
    <citation type="submission" date="2021-04" db="EMBL/GenBank/DDBJ databases">
        <authorList>
            <person name="Gilroy R."/>
        </authorList>
    </citation>
    <scope>NUCLEOTIDE SEQUENCE</scope>
    <source>
        <strain evidence="12">CHK33-5263</strain>
    </source>
</reference>
<dbReference type="PANTHER" id="PTHR21022">
    <property type="entry name" value="PREPHENATE DEHYDRATASE P PROTEIN"/>
    <property type="match status" value="1"/>
</dbReference>
<dbReference type="SUPFAM" id="SSF55021">
    <property type="entry name" value="ACT-like"/>
    <property type="match status" value="1"/>
</dbReference>
<dbReference type="GO" id="GO:0005737">
    <property type="term" value="C:cytoplasm"/>
    <property type="evidence" value="ECO:0007669"/>
    <property type="project" value="TreeGrafter"/>
</dbReference>
<comment type="pathway">
    <text evidence="1 9">Amino-acid biosynthesis; L-phenylalanine biosynthesis; phenylpyruvate from prephenate: step 1/1.</text>
</comment>
<dbReference type="Proteomes" id="UP000824044">
    <property type="component" value="Unassembled WGS sequence"/>
</dbReference>
<dbReference type="PROSITE" id="PS51171">
    <property type="entry name" value="PREPHENATE_DEHYDR_3"/>
    <property type="match status" value="1"/>
</dbReference>
<name>A0A9D2IVA3_9FIRM</name>
<dbReference type="Pfam" id="PF00800">
    <property type="entry name" value="PDT"/>
    <property type="match status" value="1"/>
</dbReference>
<dbReference type="PROSITE" id="PS00858">
    <property type="entry name" value="PREPHENATE_DEHYDR_2"/>
    <property type="match status" value="1"/>
</dbReference>
<dbReference type="Gene3D" id="3.30.70.260">
    <property type="match status" value="1"/>
</dbReference>
<dbReference type="CDD" id="cd04905">
    <property type="entry name" value="ACT_CM-PDT"/>
    <property type="match status" value="1"/>
</dbReference>
<evidence type="ECO:0000256" key="1">
    <source>
        <dbReference type="ARBA" id="ARBA00004741"/>
    </source>
</evidence>
<dbReference type="Gene3D" id="3.40.190.10">
    <property type="entry name" value="Periplasmic binding protein-like II"/>
    <property type="match status" value="2"/>
</dbReference>
<dbReference type="InterPro" id="IPR002912">
    <property type="entry name" value="ACT_dom"/>
</dbReference>
<dbReference type="PROSITE" id="PS51671">
    <property type="entry name" value="ACT"/>
    <property type="match status" value="1"/>
</dbReference>
<keyword evidence="7 9" id="KW-0456">Lyase</keyword>
<feature type="domain" description="ACT" evidence="11">
    <location>
        <begin position="188"/>
        <end position="265"/>
    </location>
</feature>
<comment type="catalytic activity">
    <reaction evidence="8 9">
        <text>prephenate + H(+) = 3-phenylpyruvate + CO2 + H2O</text>
        <dbReference type="Rhea" id="RHEA:21648"/>
        <dbReference type="ChEBI" id="CHEBI:15377"/>
        <dbReference type="ChEBI" id="CHEBI:15378"/>
        <dbReference type="ChEBI" id="CHEBI:16526"/>
        <dbReference type="ChEBI" id="CHEBI:18005"/>
        <dbReference type="ChEBI" id="CHEBI:29934"/>
        <dbReference type="EC" id="4.2.1.51"/>
    </reaction>
</comment>
<keyword evidence="4 9" id="KW-0028">Amino-acid biosynthesis</keyword>
<evidence type="ECO:0000313" key="12">
    <source>
        <dbReference type="EMBL" id="HIZ24090.1"/>
    </source>
</evidence>
<evidence type="ECO:0000259" key="11">
    <source>
        <dbReference type="PROSITE" id="PS51671"/>
    </source>
</evidence>
<evidence type="ECO:0000256" key="3">
    <source>
        <dbReference type="ARBA" id="ARBA00021872"/>
    </source>
</evidence>
<feature type="domain" description="Prephenate dehydratase" evidence="10">
    <location>
        <begin position="3"/>
        <end position="175"/>
    </location>
</feature>
<evidence type="ECO:0000256" key="7">
    <source>
        <dbReference type="ARBA" id="ARBA00023239"/>
    </source>
</evidence>
<dbReference type="InterPro" id="IPR018528">
    <property type="entry name" value="Preph_deHydtase_CS"/>
</dbReference>
<dbReference type="Pfam" id="PF01842">
    <property type="entry name" value="ACT"/>
    <property type="match status" value="1"/>
</dbReference>
<evidence type="ECO:0000256" key="4">
    <source>
        <dbReference type="ARBA" id="ARBA00022605"/>
    </source>
</evidence>
<keyword evidence="6 9" id="KW-0584">Phenylalanine biosynthesis</keyword>
<dbReference type="InterPro" id="IPR001086">
    <property type="entry name" value="Preph_deHydtase"/>
</dbReference>
<organism evidence="12 13">
    <name type="scientific">Candidatus Gallimonas intestinigallinarum</name>
    <dbReference type="NCBI Taxonomy" id="2838604"/>
    <lineage>
        <taxon>Bacteria</taxon>
        <taxon>Bacillati</taxon>
        <taxon>Bacillota</taxon>
        <taxon>Clostridia</taxon>
        <taxon>Candidatus Gallimonas</taxon>
    </lineage>
</organism>
<evidence type="ECO:0000256" key="9">
    <source>
        <dbReference type="RuleBase" id="RU361254"/>
    </source>
</evidence>
<sequence>MSVVACLGPAGSYSELAARRLCPEKEIMLCANFPAVFAAVTGGAADAGVIPIENSIQGGVLQNLDLLETQDVCAAQQTLIRIDHRLAMLEGVQLSEIRRVYSHEQAIGQCSEFLSAHLPQAECIFTDSTAKSLSLLDGHSAGIVGAHVAKAGVVLSEENIANEKNNFTQFFLIRRRAEGLPDHGHTVFFVAVCEHRPGSLLAILRGFSERGINLTRIESRPIRNVLGEYRFFIEIDGDMNDPHVHAALDSARSHCRMFKVLGVYDAPHPSARG</sequence>
<dbReference type="GO" id="GO:0004664">
    <property type="term" value="F:prephenate dehydratase activity"/>
    <property type="evidence" value="ECO:0007669"/>
    <property type="project" value="UniProtKB-UniRule"/>
</dbReference>
<comment type="caution">
    <text evidence="12">The sequence shown here is derived from an EMBL/GenBank/DDBJ whole genome shotgun (WGS) entry which is preliminary data.</text>
</comment>
<evidence type="ECO:0000256" key="5">
    <source>
        <dbReference type="ARBA" id="ARBA00023141"/>
    </source>
</evidence>
<evidence type="ECO:0000259" key="10">
    <source>
        <dbReference type="PROSITE" id="PS51171"/>
    </source>
</evidence>
<dbReference type="CDD" id="cd13532">
    <property type="entry name" value="PBP2_PDT_like"/>
    <property type="match status" value="1"/>
</dbReference>
<proteinExistence type="predicted"/>
<dbReference type="PANTHER" id="PTHR21022:SF19">
    <property type="entry name" value="PREPHENATE DEHYDRATASE-RELATED"/>
    <property type="match status" value="1"/>
</dbReference>
<dbReference type="InterPro" id="IPR045865">
    <property type="entry name" value="ACT-like_dom_sf"/>
</dbReference>
<reference evidence="12" key="1">
    <citation type="journal article" date="2021" name="PeerJ">
        <title>Extensive microbial diversity within the chicken gut microbiome revealed by metagenomics and culture.</title>
        <authorList>
            <person name="Gilroy R."/>
            <person name="Ravi A."/>
            <person name="Getino M."/>
            <person name="Pursley I."/>
            <person name="Horton D.L."/>
            <person name="Alikhan N.F."/>
            <person name="Baker D."/>
            <person name="Gharbi K."/>
            <person name="Hall N."/>
            <person name="Watson M."/>
            <person name="Adriaenssens E.M."/>
            <person name="Foster-Nyarko E."/>
            <person name="Jarju S."/>
            <person name="Secka A."/>
            <person name="Antonio M."/>
            <person name="Oren A."/>
            <person name="Chaudhuri R.R."/>
            <person name="La Ragione R."/>
            <person name="Hildebrand F."/>
            <person name="Pallen M.J."/>
        </authorList>
    </citation>
    <scope>NUCLEOTIDE SEQUENCE</scope>
    <source>
        <strain evidence="12">CHK33-5263</strain>
    </source>
</reference>